<gene>
    <name evidence="1" type="ORF">WJ96_05865</name>
</gene>
<dbReference type="AlphaFoldDB" id="A0AAW3MWD2"/>
<accession>A0AAW3MWD2</accession>
<dbReference type="Proteomes" id="UP000056453">
    <property type="component" value="Unassembled WGS sequence"/>
</dbReference>
<comment type="caution">
    <text evidence="1">The sequence shown here is derived from an EMBL/GenBank/DDBJ whole genome shotgun (WGS) entry which is preliminary data.</text>
</comment>
<reference evidence="1 2" key="1">
    <citation type="submission" date="2015-11" db="EMBL/GenBank/DDBJ databases">
        <title>Expanding the genomic diversity of Burkholderia species for the development of highly accurate diagnostics.</title>
        <authorList>
            <person name="Sahl J."/>
            <person name="Keim P."/>
            <person name="Wagner D."/>
        </authorList>
    </citation>
    <scope>NUCLEOTIDE SEQUENCE [LARGE SCALE GENOMIC DNA]</scope>
    <source>
        <strain evidence="1 2">MSMB1808WGS</strain>
    </source>
</reference>
<evidence type="ECO:0000313" key="2">
    <source>
        <dbReference type="Proteomes" id="UP000056453"/>
    </source>
</evidence>
<proteinExistence type="predicted"/>
<dbReference type="EMBL" id="LPBJ01000047">
    <property type="protein sequence ID" value="KVP98095.1"/>
    <property type="molecule type" value="Genomic_DNA"/>
</dbReference>
<organism evidence="1 2">
    <name type="scientific">Burkholderia ubonensis</name>
    <dbReference type="NCBI Taxonomy" id="101571"/>
    <lineage>
        <taxon>Bacteria</taxon>
        <taxon>Pseudomonadati</taxon>
        <taxon>Pseudomonadota</taxon>
        <taxon>Betaproteobacteria</taxon>
        <taxon>Burkholderiales</taxon>
        <taxon>Burkholderiaceae</taxon>
        <taxon>Burkholderia</taxon>
        <taxon>Burkholderia cepacia complex</taxon>
    </lineage>
</organism>
<sequence>MGPDDALAYFETARKDHDAADASRRQLGKVLLRTMRALMPPGTLLELNRRPVAEHLLRVRTMSGNDRKTRTFRVVQVVSIDVDALRPELSTWVCEAVPVSEKTGKDMSAATHASSRDTVRLHGDVGFMGMDEPAEAARDRLIKLVTQHS</sequence>
<keyword evidence="2" id="KW-1185">Reference proteome</keyword>
<protein>
    <submittedName>
        <fullName evidence="1">Uncharacterized protein</fullName>
    </submittedName>
</protein>
<dbReference type="RefSeq" id="WP_059925091.1">
    <property type="nucleotide sequence ID" value="NZ_LPBG01000047.1"/>
</dbReference>
<evidence type="ECO:0000313" key="1">
    <source>
        <dbReference type="EMBL" id="KVP98095.1"/>
    </source>
</evidence>
<name>A0AAW3MWD2_9BURK</name>